<comment type="caution">
    <text evidence="2">The sequence shown here is derived from an EMBL/GenBank/DDBJ whole genome shotgun (WGS) entry which is preliminary data.</text>
</comment>
<dbReference type="Gene3D" id="3.80.10.10">
    <property type="entry name" value="Ribonuclease Inhibitor"/>
    <property type="match status" value="1"/>
</dbReference>
<dbReference type="PROSITE" id="PS50181">
    <property type="entry name" value="FBOX"/>
    <property type="match status" value="1"/>
</dbReference>
<dbReference type="SUPFAM" id="SSF81383">
    <property type="entry name" value="F-box domain"/>
    <property type="match status" value="1"/>
</dbReference>
<accession>A0A815BGX9</accession>
<dbReference type="Proteomes" id="UP000663864">
    <property type="component" value="Unassembled WGS sequence"/>
</dbReference>
<dbReference type="InterPro" id="IPR032675">
    <property type="entry name" value="LRR_dom_sf"/>
</dbReference>
<reference evidence="2" key="1">
    <citation type="submission" date="2021-02" db="EMBL/GenBank/DDBJ databases">
        <authorList>
            <person name="Nowell W R."/>
        </authorList>
    </citation>
    <scope>NUCLEOTIDE SEQUENCE</scope>
</reference>
<proteinExistence type="predicted"/>
<dbReference type="InterPro" id="IPR001810">
    <property type="entry name" value="F-box_dom"/>
</dbReference>
<evidence type="ECO:0000259" key="1">
    <source>
        <dbReference type="PROSITE" id="PS50181"/>
    </source>
</evidence>
<name>A0A815BGX9_9BILA</name>
<dbReference type="InterPro" id="IPR036047">
    <property type="entry name" value="F-box-like_dom_sf"/>
</dbReference>
<dbReference type="EMBL" id="CAJNOT010001974">
    <property type="protein sequence ID" value="CAF1270190.1"/>
    <property type="molecule type" value="Genomic_DNA"/>
</dbReference>
<dbReference type="Pfam" id="PF12937">
    <property type="entry name" value="F-box-like"/>
    <property type="match status" value="1"/>
</dbReference>
<gene>
    <name evidence="2" type="ORF">ZHD862_LOCUS26372</name>
</gene>
<sequence length="252" mass="29582">MNDFLVQFEDLPDEILIYIFKKLYNDEVLYSLMDVNQRFDRIVHDTVFIRDLCLLEYCPIDDSTFPLSDTIIDRFCSKILPQIGHKIKTLFLSRTSIERVLHATNYSNLNHLGLCDIEYKVAKSLFDDESPLIHMFKNQISSLFINLSDEDDLLSMGALTSIIFIEIFNKCTNLRCLKINPSLFDFGTVNDFMTYRTTICSTLLELHVTLTHMQDCLCILDGRFDQLRILYITFHHICFEFSETKHNVGYFY</sequence>
<evidence type="ECO:0000313" key="2">
    <source>
        <dbReference type="EMBL" id="CAF1270190.1"/>
    </source>
</evidence>
<evidence type="ECO:0000313" key="3">
    <source>
        <dbReference type="Proteomes" id="UP000663864"/>
    </source>
</evidence>
<dbReference type="AlphaFoldDB" id="A0A815BGX9"/>
<feature type="domain" description="F-box" evidence="1">
    <location>
        <begin position="5"/>
        <end position="52"/>
    </location>
</feature>
<protein>
    <recommendedName>
        <fullName evidence="1">F-box domain-containing protein</fullName>
    </recommendedName>
</protein>
<organism evidence="2 3">
    <name type="scientific">Rotaria sordida</name>
    <dbReference type="NCBI Taxonomy" id="392033"/>
    <lineage>
        <taxon>Eukaryota</taxon>
        <taxon>Metazoa</taxon>
        <taxon>Spiralia</taxon>
        <taxon>Gnathifera</taxon>
        <taxon>Rotifera</taxon>
        <taxon>Eurotatoria</taxon>
        <taxon>Bdelloidea</taxon>
        <taxon>Philodinida</taxon>
        <taxon>Philodinidae</taxon>
        <taxon>Rotaria</taxon>
    </lineage>
</organism>